<organism evidence="1">
    <name type="scientific">Salvia splendens</name>
    <name type="common">Scarlet sage</name>
    <dbReference type="NCBI Taxonomy" id="180675"/>
    <lineage>
        <taxon>Eukaryota</taxon>
        <taxon>Viridiplantae</taxon>
        <taxon>Streptophyta</taxon>
        <taxon>Embryophyta</taxon>
        <taxon>Tracheophyta</taxon>
        <taxon>Spermatophyta</taxon>
        <taxon>Magnoliopsida</taxon>
        <taxon>eudicotyledons</taxon>
        <taxon>Gunneridae</taxon>
        <taxon>Pentapetalae</taxon>
        <taxon>asterids</taxon>
        <taxon>lamiids</taxon>
        <taxon>Lamiales</taxon>
        <taxon>Lamiaceae</taxon>
        <taxon>Nepetoideae</taxon>
        <taxon>Mentheae</taxon>
        <taxon>Salviinae</taxon>
        <taxon>Salvia</taxon>
        <taxon>Salvia subgen. Calosphace</taxon>
        <taxon>core Calosphace</taxon>
    </lineage>
</organism>
<name>A0A8X8XSA1_SALSN</name>
<keyword evidence="2" id="KW-1185">Reference proteome</keyword>
<reference evidence="1" key="2">
    <citation type="submission" date="2020-08" db="EMBL/GenBank/DDBJ databases">
        <title>Plant Genome Project.</title>
        <authorList>
            <person name="Zhang R.-G."/>
        </authorList>
    </citation>
    <scope>NUCLEOTIDE SEQUENCE</scope>
    <source>
        <strain evidence="1">Huo1</strain>
        <tissue evidence="1">Leaf</tissue>
    </source>
</reference>
<protein>
    <submittedName>
        <fullName evidence="1">Uncharacterized protein</fullName>
    </submittedName>
</protein>
<reference evidence="1" key="1">
    <citation type="submission" date="2018-01" db="EMBL/GenBank/DDBJ databases">
        <authorList>
            <person name="Mao J.F."/>
        </authorList>
    </citation>
    <scope>NUCLEOTIDE SEQUENCE</scope>
    <source>
        <strain evidence="1">Huo1</strain>
        <tissue evidence="1">Leaf</tissue>
    </source>
</reference>
<evidence type="ECO:0000313" key="2">
    <source>
        <dbReference type="Proteomes" id="UP000298416"/>
    </source>
</evidence>
<dbReference type="Proteomes" id="UP000298416">
    <property type="component" value="Unassembled WGS sequence"/>
</dbReference>
<dbReference type="EMBL" id="PNBA02000007">
    <property type="protein sequence ID" value="KAG6418129.1"/>
    <property type="molecule type" value="Genomic_DNA"/>
</dbReference>
<evidence type="ECO:0000313" key="1">
    <source>
        <dbReference type="EMBL" id="KAG6418129.1"/>
    </source>
</evidence>
<comment type="caution">
    <text evidence="1">The sequence shown here is derived from an EMBL/GenBank/DDBJ whole genome shotgun (WGS) entry which is preliminary data.</text>
</comment>
<sequence>MDKGSFIQASITHAVYNMFALVSSERDKQNFDAMSPMKFYCSLTDMKGKGEEGALMILKFHDPSMACCGFGQLCICKGYRSRLIPMG</sequence>
<dbReference type="AlphaFoldDB" id="A0A8X8XSA1"/>
<proteinExistence type="predicted"/>
<gene>
    <name evidence="1" type="ORF">SASPL_120328</name>
</gene>
<accession>A0A8X8XSA1</accession>